<keyword evidence="3" id="KW-1185">Reference proteome</keyword>
<dbReference type="PANTHER" id="PTHR33075:SF7">
    <property type="entry name" value="OS02G0303350 PROTEIN"/>
    <property type="match status" value="1"/>
</dbReference>
<name>A0AAV5EMW3_ELECO</name>
<dbReference type="Proteomes" id="UP001054889">
    <property type="component" value="Unassembled WGS sequence"/>
</dbReference>
<organism evidence="2 3">
    <name type="scientific">Eleusine coracana subsp. coracana</name>
    <dbReference type="NCBI Taxonomy" id="191504"/>
    <lineage>
        <taxon>Eukaryota</taxon>
        <taxon>Viridiplantae</taxon>
        <taxon>Streptophyta</taxon>
        <taxon>Embryophyta</taxon>
        <taxon>Tracheophyta</taxon>
        <taxon>Spermatophyta</taxon>
        <taxon>Magnoliopsida</taxon>
        <taxon>Liliopsida</taxon>
        <taxon>Poales</taxon>
        <taxon>Poaceae</taxon>
        <taxon>PACMAD clade</taxon>
        <taxon>Chloridoideae</taxon>
        <taxon>Cynodonteae</taxon>
        <taxon>Eleusininae</taxon>
        <taxon>Eleusine</taxon>
    </lineage>
</organism>
<dbReference type="PANTHER" id="PTHR33075">
    <property type="entry name" value="OS02G0499800 PROTEIN"/>
    <property type="match status" value="1"/>
</dbReference>
<reference evidence="2" key="1">
    <citation type="journal article" date="2018" name="DNA Res.">
        <title>Multiple hybrid de novo genome assembly of finger millet, an orphan allotetraploid crop.</title>
        <authorList>
            <person name="Hatakeyama M."/>
            <person name="Aluri S."/>
            <person name="Balachadran M.T."/>
            <person name="Sivarajan S.R."/>
            <person name="Patrignani A."/>
            <person name="Gruter S."/>
            <person name="Poveda L."/>
            <person name="Shimizu-Inatsugi R."/>
            <person name="Baeten J."/>
            <person name="Francoijs K.J."/>
            <person name="Nataraja K.N."/>
            <person name="Reddy Y.A.N."/>
            <person name="Phadnis S."/>
            <person name="Ravikumar R.L."/>
            <person name="Schlapbach R."/>
            <person name="Sreeman S.M."/>
            <person name="Shimizu K.K."/>
        </authorList>
    </citation>
    <scope>NUCLEOTIDE SEQUENCE</scope>
</reference>
<dbReference type="EMBL" id="BQKI01000076">
    <property type="protein sequence ID" value="GJN24108.1"/>
    <property type="molecule type" value="Genomic_DNA"/>
</dbReference>
<sequence length="491" mass="53939">MAWDSPILPLKESLKQSFASSILPIAPSASHLETSPASPLETSSSPPPPPLAMANFPIDPRPLTPDGFMIVLVHYLDPPDRTRVFMGALHEKCHENIAVATFFPRMDKRDFKVMARELHRELLLRHQEVMFQRHDEMDNARSLDIDREVWLILVGYPLDARSHSTIAKSIASFALLKHVHESEVLARVIAKAVLHDDRRIPPDVVISTGSGPHTRSWTVPVYLLSRQDEIQVADEEGMPQDGIAHPMPPYAPRWMGPVGDWLHDGESQGDHAPMEQDQVAPMDGQPENVLQNFNIISSNGTIPGATADFEASSGVKDPMDHDLMAEKSQSKSASTIHYAENQPKDCQAAVIPFGPAPPPVINEPEAFKVASDNKEIRLEEPKTTATYLGQDKRDGSEREEELLITDGSNFPKRSPGTDGLVVDGDQQMAEEALQLVTIAENPKPIQMVPPSTNPSPFFSQENIQALAVGFVKMDAGAVSAEAVLADDSEVE</sequence>
<feature type="region of interest" description="Disordered" evidence="1">
    <location>
        <begin position="33"/>
        <end position="52"/>
    </location>
</feature>
<evidence type="ECO:0000256" key="1">
    <source>
        <dbReference type="SAM" id="MobiDB-lite"/>
    </source>
</evidence>
<proteinExistence type="predicted"/>
<evidence type="ECO:0000313" key="2">
    <source>
        <dbReference type="EMBL" id="GJN24108.1"/>
    </source>
</evidence>
<feature type="compositionally biased region" description="Low complexity" evidence="1">
    <location>
        <begin position="33"/>
        <end position="44"/>
    </location>
</feature>
<reference evidence="2" key="2">
    <citation type="submission" date="2021-12" db="EMBL/GenBank/DDBJ databases">
        <title>Resequencing data analysis of finger millet.</title>
        <authorList>
            <person name="Hatakeyama M."/>
            <person name="Aluri S."/>
            <person name="Balachadran M.T."/>
            <person name="Sivarajan S.R."/>
            <person name="Poveda L."/>
            <person name="Shimizu-Inatsugi R."/>
            <person name="Schlapbach R."/>
            <person name="Sreeman S.M."/>
            <person name="Shimizu K.K."/>
        </authorList>
    </citation>
    <scope>NUCLEOTIDE SEQUENCE</scope>
</reference>
<protein>
    <submittedName>
        <fullName evidence="2">Uncharacterized protein</fullName>
    </submittedName>
</protein>
<comment type="caution">
    <text evidence="2">The sequence shown here is derived from an EMBL/GenBank/DDBJ whole genome shotgun (WGS) entry which is preliminary data.</text>
</comment>
<dbReference type="AlphaFoldDB" id="A0AAV5EMW3"/>
<evidence type="ECO:0000313" key="3">
    <source>
        <dbReference type="Proteomes" id="UP001054889"/>
    </source>
</evidence>
<accession>A0AAV5EMW3</accession>
<gene>
    <name evidence="2" type="primary">gb11826</name>
    <name evidence="2" type="ORF">PR202_gb11826</name>
</gene>